<gene>
    <name evidence="1" type="ORF">F3B98_30185</name>
</gene>
<sequence length="67" mass="7763">FVSNADSPFYQSQAFGKMIDYMMKYTRRCDLREQNGRRSMLIKDVTNVETAVSVLQEIVALPVKEQD</sequence>
<proteinExistence type="predicted"/>
<feature type="non-terminal residue" evidence="1">
    <location>
        <position position="1"/>
    </location>
</feature>
<dbReference type="AlphaFoldDB" id="A0A642C9D9"/>
<organism evidence="1 2">
    <name type="scientific">Bacteroides ovatus</name>
    <dbReference type="NCBI Taxonomy" id="28116"/>
    <lineage>
        <taxon>Bacteria</taxon>
        <taxon>Pseudomonadati</taxon>
        <taxon>Bacteroidota</taxon>
        <taxon>Bacteroidia</taxon>
        <taxon>Bacteroidales</taxon>
        <taxon>Bacteroidaceae</taxon>
        <taxon>Bacteroides</taxon>
    </lineage>
</organism>
<protein>
    <submittedName>
        <fullName evidence="1">Uncharacterized protein</fullName>
    </submittedName>
</protein>
<reference evidence="1 2" key="1">
    <citation type="journal article" date="2019" name="Nat. Med.">
        <title>A library of human gut bacterial isolates paired with longitudinal multiomics data enables mechanistic microbiome research.</title>
        <authorList>
            <person name="Poyet M."/>
            <person name="Groussin M."/>
            <person name="Gibbons S.M."/>
            <person name="Avila-Pacheco J."/>
            <person name="Jiang X."/>
            <person name="Kearney S.M."/>
            <person name="Perrotta A.R."/>
            <person name="Berdy B."/>
            <person name="Zhao S."/>
            <person name="Lieberman T.D."/>
            <person name="Swanson P.K."/>
            <person name="Smith M."/>
            <person name="Roesemann S."/>
            <person name="Alexander J.E."/>
            <person name="Rich S.A."/>
            <person name="Livny J."/>
            <person name="Vlamakis H."/>
            <person name="Clish C."/>
            <person name="Bullock K."/>
            <person name="Deik A."/>
            <person name="Scott J."/>
            <person name="Pierce K.A."/>
            <person name="Xavier R.J."/>
            <person name="Alm E.J."/>
        </authorList>
    </citation>
    <scope>NUCLEOTIDE SEQUENCE [LARGE SCALE GENOMIC DNA]</scope>
    <source>
        <strain evidence="1 2">BIOML-A14</strain>
    </source>
</reference>
<comment type="caution">
    <text evidence="1">The sequence shown here is derived from an EMBL/GenBank/DDBJ whole genome shotgun (WGS) entry which is preliminary data.</text>
</comment>
<dbReference type="EMBL" id="VWFO01000399">
    <property type="protein sequence ID" value="KAA4653005.1"/>
    <property type="molecule type" value="Genomic_DNA"/>
</dbReference>
<evidence type="ECO:0000313" key="2">
    <source>
        <dbReference type="Proteomes" id="UP000435985"/>
    </source>
</evidence>
<accession>A0A642C9D9</accession>
<dbReference type="Proteomes" id="UP000435985">
    <property type="component" value="Unassembled WGS sequence"/>
</dbReference>
<evidence type="ECO:0000313" key="1">
    <source>
        <dbReference type="EMBL" id="KAA4653005.1"/>
    </source>
</evidence>
<name>A0A642C9D9_BACOV</name>